<feature type="region of interest" description="Disordered" evidence="1">
    <location>
        <begin position="1"/>
        <end position="77"/>
    </location>
</feature>
<feature type="compositionally biased region" description="Pro residues" evidence="1">
    <location>
        <begin position="67"/>
        <end position="77"/>
    </location>
</feature>
<name>A0AAV7VAZ5_PLEWA</name>
<dbReference type="Proteomes" id="UP001066276">
    <property type="component" value="Chromosome 2_1"/>
</dbReference>
<sequence length="77" mass="8397">MWGVVEDLNGGTGPPDREALSPGLLHAEKDVERRLQGNEEKPCRERQVEAESRAGNKEEGEKASHPYYPPPGGGSQD</sequence>
<protein>
    <submittedName>
        <fullName evidence="2">Uncharacterized protein</fullName>
    </submittedName>
</protein>
<evidence type="ECO:0000313" key="2">
    <source>
        <dbReference type="EMBL" id="KAJ1197907.1"/>
    </source>
</evidence>
<evidence type="ECO:0000256" key="1">
    <source>
        <dbReference type="SAM" id="MobiDB-lite"/>
    </source>
</evidence>
<keyword evidence="3" id="KW-1185">Reference proteome</keyword>
<accession>A0AAV7VAZ5</accession>
<feature type="compositionally biased region" description="Basic and acidic residues" evidence="1">
    <location>
        <begin position="26"/>
        <end position="64"/>
    </location>
</feature>
<comment type="caution">
    <text evidence="2">The sequence shown here is derived from an EMBL/GenBank/DDBJ whole genome shotgun (WGS) entry which is preliminary data.</text>
</comment>
<organism evidence="2 3">
    <name type="scientific">Pleurodeles waltl</name>
    <name type="common">Iberian ribbed newt</name>
    <dbReference type="NCBI Taxonomy" id="8319"/>
    <lineage>
        <taxon>Eukaryota</taxon>
        <taxon>Metazoa</taxon>
        <taxon>Chordata</taxon>
        <taxon>Craniata</taxon>
        <taxon>Vertebrata</taxon>
        <taxon>Euteleostomi</taxon>
        <taxon>Amphibia</taxon>
        <taxon>Batrachia</taxon>
        <taxon>Caudata</taxon>
        <taxon>Salamandroidea</taxon>
        <taxon>Salamandridae</taxon>
        <taxon>Pleurodelinae</taxon>
        <taxon>Pleurodeles</taxon>
    </lineage>
</organism>
<dbReference type="AlphaFoldDB" id="A0AAV7VAZ5"/>
<dbReference type="EMBL" id="JANPWB010000003">
    <property type="protein sequence ID" value="KAJ1197907.1"/>
    <property type="molecule type" value="Genomic_DNA"/>
</dbReference>
<evidence type="ECO:0000313" key="3">
    <source>
        <dbReference type="Proteomes" id="UP001066276"/>
    </source>
</evidence>
<gene>
    <name evidence="2" type="ORF">NDU88_001751</name>
</gene>
<reference evidence="2" key="1">
    <citation type="journal article" date="2022" name="bioRxiv">
        <title>Sequencing and chromosome-scale assembly of the giantPleurodeles waltlgenome.</title>
        <authorList>
            <person name="Brown T."/>
            <person name="Elewa A."/>
            <person name="Iarovenko S."/>
            <person name="Subramanian E."/>
            <person name="Araus A.J."/>
            <person name="Petzold A."/>
            <person name="Susuki M."/>
            <person name="Suzuki K.-i.T."/>
            <person name="Hayashi T."/>
            <person name="Toyoda A."/>
            <person name="Oliveira C."/>
            <person name="Osipova E."/>
            <person name="Leigh N.D."/>
            <person name="Simon A."/>
            <person name="Yun M.H."/>
        </authorList>
    </citation>
    <scope>NUCLEOTIDE SEQUENCE</scope>
    <source>
        <strain evidence="2">20211129_DDA</strain>
        <tissue evidence="2">Liver</tissue>
    </source>
</reference>
<proteinExistence type="predicted"/>